<dbReference type="Pfam" id="PF08646">
    <property type="entry name" value="Rep_fac-A_C"/>
    <property type="match status" value="1"/>
</dbReference>
<evidence type="ECO:0000313" key="2">
    <source>
        <dbReference type="EMBL" id="PKA49486.1"/>
    </source>
</evidence>
<organism evidence="2 3">
    <name type="scientific">Apostasia shenzhenica</name>
    <dbReference type="NCBI Taxonomy" id="1088818"/>
    <lineage>
        <taxon>Eukaryota</taxon>
        <taxon>Viridiplantae</taxon>
        <taxon>Streptophyta</taxon>
        <taxon>Embryophyta</taxon>
        <taxon>Tracheophyta</taxon>
        <taxon>Spermatophyta</taxon>
        <taxon>Magnoliopsida</taxon>
        <taxon>Liliopsida</taxon>
        <taxon>Asparagales</taxon>
        <taxon>Orchidaceae</taxon>
        <taxon>Apostasioideae</taxon>
        <taxon>Apostasia</taxon>
    </lineage>
</organism>
<dbReference type="AlphaFoldDB" id="A0A2I0A1R6"/>
<name>A0A2I0A1R6_9ASPA</name>
<keyword evidence="3" id="KW-1185">Reference proteome</keyword>
<dbReference type="SUPFAM" id="SSF50249">
    <property type="entry name" value="Nucleic acid-binding proteins"/>
    <property type="match status" value="1"/>
</dbReference>
<sequence length="103" mass="12179">MLAETRIEDTTTDTLVTVFGEHAEHLANITINNFEAMKIEGKSYNAEKRIKELQRQWFYFNVRRYIHKFKNISRITLSVSSIVEVEDEAIKDDFSPKRLRKTI</sequence>
<reference evidence="2 3" key="1">
    <citation type="journal article" date="2017" name="Nature">
        <title>The Apostasia genome and the evolution of orchids.</title>
        <authorList>
            <person name="Zhang G.Q."/>
            <person name="Liu K.W."/>
            <person name="Li Z."/>
            <person name="Lohaus R."/>
            <person name="Hsiao Y.Y."/>
            <person name="Niu S.C."/>
            <person name="Wang J.Y."/>
            <person name="Lin Y.C."/>
            <person name="Xu Q."/>
            <person name="Chen L.J."/>
            <person name="Yoshida K."/>
            <person name="Fujiwara S."/>
            <person name="Wang Z.W."/>
            <person name="Zhang Y.Q."/>
            <person name="Mitsuda N."/>
            <person name="Wang M."/>
            <person name="Liu G.H."/>
            <person name="Pecoraro L."/>
            <person name="Huang H.X."/>
            <person name="Xiao X.J."/>
            <person name="Lin M."/>
            <person name="Wu X.Y."/>
            <person name="Wu W.L."/>
            <person name="Chen Y.Y."/>
            <person name="Chang S.B."/>
            <person name="Sakamoto S."/>
            <person name="Ohme-Takagi M."/>
            <person name="Yagi M."/>
            <person name="Zeng S.J."/>
            <person name="Shen C.Y."/>
            <person name="Yeh C.M."/>
            <person name="Luo Y.B."/>
            <person name="Tsai W.C."/>
            <person name="Van de Peer Y."/>
            <person name="Liu Z.J."/>
        </authorList>
    </citation>
    <scope>NUCLEOTIDE SEQUENCE [LARGE SCALE GENOMIC DNA]</scope>
    <source>
        <strain evidence="3">cv. Shenzhen</strain>
        <tissue evidence="2">Stem</tissue>
    </source>
</reference>
<evidence type="ECO:0000313" key="3">
    <source>
        <dbReference type="Proteomes" id="UP000236161"/>
    </source>
</evidence>
<dbReference type="Gene3D" id="2.40.50.140">
    <property type="entry name" value="Nucleic acid-binding proteins"/>
    <property type="match status" value="1"/>
</dbReference>
<dbReference type="InterPro" id="IPR013955">
    <property type="entry name" value="Rep_factor-A_C"/>
</dbReference>
<dbReference type="Proteomes" id="UP000236161">
    <property type="component" value="Unassembled WGS sequence"/>
</dbReference>
<gene>
    <name evidence="2" type="ORF">AXF42_Ash004026</name>
</gene>
<evidence type="ECO:0000259" key="1">
    <source>
        <dbReference type="Pfam" id="PF08646"/>
    </source>
</evidence>
<accession>A0A2I0A1R6</accession>
<protein>
    <recommendedName>
        <fullName evidence="1">Replication factor A C-terminal domain-containing protein</fullName>
    </recommendedName>
</protein>
<proteinExistence type="predicted"/>
<dbReference type="EMBL" id="KZ452037">
    <property type="protein sequence ID" value="PKA49486.1"/>
    <property type="molecule type" value="Genomic_DNA"/>
</dbReference>
<dbReference type="InterPro" id="IPR012340">
    <property type="entry name" value="NA-bd_OB-fold"/>
</dbReference>
<feature type="domain" description="Replication factor A C-terminal" evidence="1">
    <location>
        <begin position="4"/>
        <end position="87"/>
    </location>
</feature>